<proteinExistence type="inferred from homology"/>
<organism evidence="2 3">
    <name type="scientific">Candidatus Kerfeldbacteria bacterium CG08_land_8_20_14_0_20_40_16</name>
    <dbReference type="NCBI Taxonomy" id="2014244"/>
    <lineage>
        <taxon>Bacteria</taxon>
        <taxon>Candidatus Kerfeldiibacteriota</taxon>
    </lineage>
</organism>
<dbReference type="PANTHER" id="PTHR37298:SF1">
    <property type="entry name" value="UPF0111 PROTEIN YKAA"/>
    <property type="match status" value="1"/>
</dbReference>
<comment type="similarity">
    <text evidence="1">Belongs to the UPF0111 family.</text>
</comment>
<dbReference type="Pfam" id="PF01865">
    <property type="entry name" value="PhoU_div"/>
    <property type="match status" value="1"/>
</dbReference>
<name>A0A2H0YX76_9BACT</name>
<sequence>MENQADDVTHTIIDQLNRTFITPLDREDIYLLAHELDDIVDKIENVIHNIVIYKIGKKEKFLAGFSEIYEKTSEDLVMLMANLAKQKYTEEVKKLVIHVHDLEDEGDAIFIHSVSDLFQNGSDALYIIKWKDILEDLEKIADKFQSVSNSIEGIIVKFG</sequence>
<dbReference type="SUPFAM" id="SSF109755">
    <property type="entry name" value="PhoU-like"/>
    <property type="match status" value="1"/>
</dbReference>
<dbReference type="Gene3D" id="1.20.58.220">
    <property type="entry name" value="Phosphate transport system protein phou homolog 2, domain 2"/>
    <property type="match status" value="1"/>
</dbReference>
<gene>
    <name evidence="2" type="ORF">COT24_00025</name>
</gene>
<accession>A0A2H0YX76</accession>
<dbReference type="AlphaFoldDB" id="A0A2H0YX76"/>
<comment type="caution">
    <text evidence="2">The sequence shown here is derived from an EMBL/GenBank/DDBJ whole genome shotgun (WGS) entry which is preliminary data.</text>
</comment>
<evidence type="ECO:0000313" key="3">
    <source>
        <dbReference type="Proteomes" id="UP000231542"/>
    </source>
</evidence>
<dbReference type="InterPro" id="IPR018445">
    <property type="entry name" value="Put_Phosphate_transp_reg"/>
</dbReference>
<evidence type="ECO:0000256" key="1">
    <source>
        <dbReference type="ARBA" id="ARBA00008591"/>
    </source>
</evidence>
<dbReference type="InterPro" id="IPR038078">
    <property type="entry name" value="PhoU-like_sf"/>
</dbReference>
<dbReference type="Proteomes" id="UP000231542">
    <property type="component" value="Unassembled WGS sequence"/>
</dbReference>
<dbReference type="PANTHER" id="PTHR37298">
    <property type="entry name" value="UPF0111 PROTEIN YKAA"/>
    <property type="match status" value="1"/>
</dbReference>
<dbReference type="EMBL" id="PEXU01000001">
    <property type="protein sequence ID" value="PIS43101.1"/>
    <property type="molecule type" value="Genomic_DNA"/>
</dbReference>
<dbReference type="InterPro" id="IPR052912">
    <property type="entry name" value="UPF0111_domain"/>
</dbReference>
<protein>
    <submittedName>
        <fullName evidence="2">DUF47 domain-containing protein</fullName>
    </submittedName>
</protein>
<reference evidence="2 3" key="1">
    <citation type="submission" date="2017-09" db="EMBL/GenBank/DDBJ databases">
        <title>Depth-based differentiation of microbial function through sediment-hosted aquifers and enrichment of novel symbionts in the deep terrestrial subsurface.</title>
        <authorList>
            <person name="Probst A.J."/>
            <person name="Ladd B."/>
            <person name="Jarett J.K."/>
            <person name="Geller-Mcgrath D.E."/>
            <person name="Sieber C.M."/>
            <person name="Emerson J.B."/>
            <person name="Anantharaman K."/>
            <person name="Thomas B.C."/>
            <person name="Malmstrom R."/>
            <person name="Stieglmeier M."/>
            <person name="Klingl A."/>
            <person name="Woyke T."/>
            <person name="Ryan C.M."/>
            <person name="Banfield J.F."/>
        </authorList>
    </citation>
    <scope>NUCLEOTIDE SEQUENCE [LARGE SCALE GENOMIC DNA]</scope>
    <source>
        <strain evidence="2">CG08_land_8_20_14_0_20_40_16</strain>
    </source>
</reference>
<evidence type="ECO:0000313" key="2">
    <source>
        <dbReference type="EMBL" id="PIS43101.1"/>
    </source>
</evidence>